<dbReference type="PANTHER" id="PTHR37813">
    <property type="entry name" value="FELS-2 PROPHAGE PROTEIN"/>
    <property type="match status" value="1"/>
</dbReference>
<keyword evidence="1" id="KW-1188">Viral release from host cell</keyword>
<keyword evidence="6" id="KW-1185">Reference proteome</keyword>
<feature type="transmembrane region" description="Helical" evidence="3">
    <location>
        <begin position="576"/>
        <end position="595"/>
    </location>
</feature>
<gene>
    <name evidence="5" type="ORF">GCM10007907_20680</name>
</gene>
<sequence>MSTTNLKLQVLMAGADKLSAPIRRIRGETVATATTVKKLRGEVSELNAKQRQIDGYRKTAEQTAKTGHAVKAAQERIAQLSQEMAKATTPSRQLQKALEGAKREASDLTKQHHELIAKQQRMRTALAASGIETRKLGEHQRRLKTDTAEAVRALAAEEQKLTQINAKLRQQHAIRAKFNNGMNARNQIGGAGASMLVGGAAVGAPIVGMIKNYADFETAMLGVAKQVDEARKDTGELSDTYYEMARAIQAMSEVPGSKSAIELAALVEAAARNGIKGKANLLAFAATANTSAVAFDMAAEEIGDSLSKISNLYKLPIANIEELGDTINWLDDKTHSKGADIIDVMQRIAGMADKLDYRNAAALGSTFLTLGASAEVAASASEAMVRELTNATIQPKRFQDGLAALKLNAKDVQKGMAKDATNTILRVLDAIQLLPAELQTNVTTQLFGKEYGDDAAKLANNLKEYRKQIDLVHSAKARGSMKKEASAQADTLNARWAAIKNRTFNTGANLGKTLKPELIELMGYTNRLLGGINAWVRANPALAGTLMKVGAALAVLLVAMGGITLALAAFMGPMLIVRAGMAMMGVHVGGAVGLLSKLGGVLGMLGKAMMWLGRIFLLNPIGLVVTAIALAAYLIWKHWDVIGPKFAALWAGIKRVFATALSAITNFIMNWTVVGFIVDHWQDLKAITLAVWALIKRGITAIANGLTSYFMNWTLYGVIARHWDTISGTASRAWQAIKGHAIGAGQAIQGYFLNWTLLGLFVREWGRITGYLASLRTVMASLGGMLVDGIVNGFVGGLHKLKAAINGAGESMILTLKQKLGIRSPSRVFAALGGHTVDGLTVGINKAQHGPLDAMARITKQLTRPIGAAVALGASAMAPASTLNIDKRPTLASQAAPARSIVIEAINVHAAPGMDAQALSRMVAEEVAKALRKATATSTRSRLHDKD</sequence>
<feature type="coiled-coil region" evidence="2">
    <location>
        <begin position="91"/>
        <end position="118"/>
    </location>
</feature>
<proteinExistence type="predicted"/>
<dbReference type="PANTHER" id="PTHR37813:SF1">
    <property type="entry name" value="FELS-2 PROPHAGE PROTEIN"/>
    <property type="match status" value="1"/>
</dbReference>
<dbReference type="InterPro" id="IPR010090">
    <property type="entry name" value="Phage_tape_meas"/>
</dbReference>
<dbReference type="NCBIfam" id="TIGR01760">
    <property type="entry name" value="tape_meas_TP901"/>
    <property type="match status" value="1"/>
</dbReference>
<evidence type="ECO:0000313" key="6">
    <source>
        <dbReference type="Proteomes" id="UP001156706"/>
    </source>
</evidence>
<feature type="transmembrane region" description="Helical" evidence="3">
    <location>
        <begin position="549"/>
        <end position="570"/>
    </location>
</feature>
<protein>
    <submittedName>
        <fullName evidence="5">Phage tail tape measure protein</fullName>
    </submittedName>
</protein>
<evidence type="ECO:0000256" key="1">
    <source>
        <dbReference type="ARBA" id="ARBA00022612"/>
    </source>
</evidence>
<evidence type="ECO:0000256" key="3">
    <source>
        <dbReference type="SAM" id="Phobius"/>
    </source>
</evidence>
<keyword evidence="3" id="KW-1133">Transmembrane helix</keyword>
<organism evidence="5 6">
    <name type="scientific">Chitinimonas prasina</name>
    <dbReference type="NCBI Taxonomy" id="1434937"/>
    <lineage>
        <taxon>Bacteria</taxon>
        <taxon>Pseudomonadati</taxon>
        <taxon>Pseudomonadota</taxon>
        <taxon>Betaproteobacteria</taxon>
        <taxon>Neisseriales</taxon>
        <taxon>Chitinibacteraceae</taxon>
        <taxon>Chitinimonas</taxon>
    </lineage>
</organism>
<feature type="transmembrane region" description="Helical" evidence="3">
    <location>
        <begin position="656"/>
        <end position="678"/>
    </location>
</feature>
<feature type="domain" description="Phage tail tape measure protein" evidence="4">
    <location>
        <begin position="258"/>
        <end position="448"/>
    </location>
</feature>
<dbReference type="EMBL" id="BSOG01000002">
    <property type="protein sequence ID" value="GLR13278.1"/>
    <property type="molecule type" value="Genomic_DNA"/>
</dbReference>
<name>A0ABQ5YGZ4_9NEIS</name>
<evidence type="ECO:0000259" key="4">
    <source>
        <dbReference type="Pfam" id="PF10145"/>
    </source>
</evidence>
<accession>A0ABQ5YGZ4</accession>
<dbReference type="Pfam" id="PF10145">
    <property type="entry name" value="PhageMin_Tail"/>
    <property type="match status" value="1"/>
</dbReference>
<dbReference type="RefSeq" id="WP_284196385.1">
    <property type="nucleotide sequence ID" value="NZ_BSOG01000002.1"/>
</dbReference>
<comment type="caution">
    <text evidence="5">The sequence shown here is derived from an EMBL/GenBank/DDBJ whole genome shotgun (WGS) entry which is preliminary data.</text>
</comment>
<evidence type="ECO:0000313" key="5">
    <source>
        <dbReference type="EMBL" id="GLR13278.1"/>
    </source>
</evidence>
<feature type="transmembrane region" description="Helical" evidence="3">
    <location>
        <begin position="616"/>
        <end position="636"/>
    </location>
</feature>
<dbReference type="Gene3D" id="1.10.287.1490">
    <property type="match status" value="1"/>
</dbReference>
<evidence type="ECO:0000256" key="2">
    <source>
        <dbReference type="SAM" id="Coils"/>
    </source>
</evidence>
<dbReference type="Proteomes" id="UP001156706">
    <property type="component" value="Unassembled WGS sequence"/>
</dbReference>
<keyword evidence="2" id="KW-0175">Coiled coil</keyword>
<reference evidence="6" key="1">
    <citation type="journal article" date="2019" name="Int. J. Syst. Evol. Microbiol.">
        <title>The Global Catalogue of Microorganisms (GCM) 10K type strain sequencing project: providing services to taxonomists for standard genome sequencing and annotation.</title>
        <authorList>
            <consortium name="The Broad Institute Genomics Platform"/>
            <consortium name="The Broad Institute Genome Sequencing Center for Infectious Disease"/>
            <person name="Wu L."/>
            <person name="Ma J."/>
        </authorList>
    </citation>
    <scope>NUCLEOTIDE SEQUENCE [LARGE SCALE GENOMIC DNA]</scope>
    <source>
        <strain evidence="6">NBRC 110044</strain>
    </source>
</reference>
<keyword evidence="3" id="KW-0472">Membrane</keyword>
<keyword evidence="3" id="KW-0812">Transmembrane</keyword>